<evidence type="ECO:0000313" key="1">
    <source>
        <dbReference type="EMBL" id="PRR72518.1"/>
    </source>
</evidence>
<comment type="caution">
    <text evidence="1">The sequence shown here is derived from an EMBL/GenBank/DDBJ whole genome shotgun (WGS) entry which is preliminary data.</text>
</comment>
<sequence>MARLNELEIAQLSDEQIKKLQETERMINTAGNLDIYLLALKKK</sequence>
<organism evidence="1 2">
    <name type="scientific">Neomoorella humiferrea</name>
    <dbReference type="NCBI Taxonomy" id="676965"/>
    <lineage>
        <taxon>Bacteria</taxon>
        <taxon>Bacillati</taxon>
        <taxon>Bacillota</taxon>
        <taxon>Clostridia</taxon>
        <taxon>Neomoorellales</taxon>
        <taxon>Neomoorellaceae</taxon>
        <taxon>Neomoorella</taxon>
    </lineage>
</organism>
<evidence type="ECO:0000313" key="2">
    <source>
        <dbReference type="Proteomes" id="UP000238415"/>
    </source>
</evidence>
<gene>
    <name evidence="1" type="ORF">MOHU_14470</name>
</gene>
<protein>
    <submittedName>
        <fullName evidence="1">Uncharacterized protein</fullName>
    </submittedName>
</protein>
<accession>A0A2T0ARN5</accession>
<name>A0A2T0ARN5_9FIRM</name>
<keyword evidence="2" id="KW-1185">Reference proteome</keyword>
<dbReference type="Proteomes" id="UP000238415">
    <property type="component" value="Unassembled WGS sequence"/>
</dbReference>
<reference evidence="1 2" key="1">
    <citation type="submission" date="2018-03" db="EMBL/GenBank/DDBJ databases">
        <title>Genome sequence of Moorella humiferrea DSM 23265.</title>
        <authorList>
            <person name="Poehlein A."/>
            <person name="Daniel R."/>
        </authorList>
    </citation>
    <scope>NUCLEOTIDE SEQUENCE [LARGE SCALE GENOMIC DNA]</scope>
    <source>
        <strain evidence="1 2">DSM 23265</strain>
    </source>
</reference>
<dbReference type="AlphaFoldDB" id="A0A2T0ARN5"/>
<dbReference type="EMBL" id="PVXM01000028">
    <property type="protein sequence ID" value="PRR72518.1"/>
    <property type="molecule type" value="Genomic_DNA"/>
</dbReference>
<dbReference type="RefSeq" id="WP_106005414.1">
    <property type="nucleotide sequence ID" value="NZ_CP136418.1"/>
</dbReference>
<proteinExistence type="predicted"/>